<feature type="compositionally biased region" description="Polar residues" evidence="4">
    <location>
        <begin position="1159"/>
        <end position="1173"/>
    </location>
</feature>
<evidence type="ECO:0000313" key="7">
    <source>
        <dbReference type="EMBL" id="GAQ78552.1"/>
    </source>
</evidence>
<dbReference type="SMART" id="SM00448">
    <property type="entry name" value="REC"/>
    <property type="match status" value="1"/>
</dbReference>
<dbReference type="GO" id="GO:0009190">
    <property type="term" value="P:cyclic nucleotide biosynthetic process"/>
    <property type="evidence" value="ECO:0007669"/>
    <property type="project" value="InterPro"/>
</dbReference>
<dbReference type="GO" id="GO:0005737">
    <property type="term" value="C:cytoplasm"/>
    <property type="evidence" value="ECO:0000318"/>
    <property type="project" value="GO_Central"/>
</dbReference>
<evidence type="ECO:0000259" key="6">
    <source>
        <dbReference type="PROSITE" id="PS50125"/>
    </source>
</evidence>
<name>A0A1Y1HLL3_KLENI</name>
<dbReference type="CDD" id="cd07302">
    <property type="entry name" value="CHD"/>
    <property type="match status" value="2"/>
</dbReference>
<dbReference type="SUPFAM" id="SSF55073">
    <property type="entry name" value="Nucleotide cyclase"/>
    <property type="match status" value="2"/>
</dbReference>
<dbReference type="InterPro" id="IPR011006">
    <property type="entry name" value="CheY-like_superfamily"/>
</dbReference>
<evidence type="ECO:0008006" key="9">
    <source>
        <dbReference type="Google" id="ProtNLM"/>
    </source>
</evidence>
<keyword evidence="1" id="KW-0547">Nucleotide-binding</keyword>
<evidence type="ECO:0000313" key="8">
    <source>
        <dbReference type="Proteomes" id="UP000054558"/>
    </source>
</evidence>
<feature type="region of interest" description="Disordered" evidence="4">
    <location>
        <begin position="1141"/>
        <end position="1289"/>
    </location>
</feature>
<dbReference type="Gene3D" id="1.25.40.10">
    <property type="entry name" value="Tetratricopeptide repeat domain"/>
    <property type="match status" value="1"/>
</dbReference>
<feature type="domain" description="Response regulatory" evidence="5">
    <location>
        <begin position="414"/>
        <end position="532"/>
    </location>
</feature>
<evidence type="ECO:0000256" key="4">
    <source>
        <dbReference type="SAM" id="MobiDB-lite"/>
    </source>
</evidence>
<dbReference type="SUPFAM" id="SSF52540">
    <property type="entry name" value="P-loop containing nucleoside triphosphate hydrolases"/>
    <property type="match status" value="1"/>
</dbReference>
<feature type="region of interest" description="Disordered" evidence="4">
    <location>
        <begin position="1005"/>
        <end position="1030"/>
    </location>
</feature>
<feature type="compositionally biased region" description="Basic residues" evidence="4">
    <location>
        <begin position="1210"/>
        <end position="1226"/>
    </location>
</feature>
<dbReference type="Gene3D" id="3.40.50.2300">
    <property type="match status" value="1"/>
</dbReference>
<feature type="region of interest" description="Disordered" evidence="4">
    <location>
        <begin position="87"/>
        <end position="153"/>
    </location>
</feature>
<dbReference type="InterPro" id="IPR001054">
    <property type="entry name" value="A/G_cyclase"/>
</dbReference>
<feature type="modified residue" description="4-aspartylphosphate" evidence="3">
    <location>
        <position position="463"/>
    </location>
</feature>
<feature type="region of interest" description="Disordered" evidence="4">
    <location>
        <begin position="170"/>
        <end position="197"/>
    </location>
</feature>
<evidence type="ECO:0000256" key="3">
    <source>
        <dbReference type="PROSITE-ProRule" id="PRU00169"/>
    </source>
</evidence>
<dbReference type="SUPFAM" id="SSF48452">
    <property type="entry name" value="TPR-like"/>
    <property type="match status" value="1"/>
</dbReference>
<dbReference type="EMBL" id="DF236964">
    <property type="protein sequence ID" value="GAQ78552.1"/>
    <property type="molecule type" value="Genomic_DNA"/>
</dbReference>
<dbReference type="PANTHER" id="PTHR16305:SF28">
    <property type="entry name" value="GUANYLATE CYCLASE DOMAIN-CONTAINING PROTEIN"/>
    <property type="match status" value="1"/>
</dbReference>
<feature type="compositionally biased region" description="Polar residues" evidence="4">
    <location>
        <begin position="1141"/>
        <end position="1152"/>
    </location>
</feature>
<dbReference type="InterPro" id="IPR011990">
    <property type="entry name" value="TPR-like_helical_dom_sf"/>
</dbReference>
<dbReference type="Pfam" id="PF00072">
    <property type="entry name" value="Response_reg"/>
    <property type="match status" value="1"/>
</dbReference>
<dbReference type="GO" id="GO:0004016">
    <property type="term" value="F:adenylate cyclase activity"/>
    <property type="evidence" value="ECO:0000318"/>
    <property type="project" value="GO_Central"/>
</dbReference>
<feature type="compositionally biased region" description="Pro residues" evidence="4">
    <location>
        <begin position="1257"/>
        <end position="1268"/>
    </location>
</feature>
<dbReference type="STRING" id="105231.A0A1Y1HLL3"/>
<dbReference type="InterPro" id="IPR027417">
    <property type="entry name" value="P-loop_NTPase"/>
</dbReference>
<dbReference type="PROSITE" id="PS50125">
    <property type="entry name" value="GUANYLATE_CYCLASE_2"/>
    <property type="match status" value="2"/>
</dbReference>
<dbReference type="PROSITE" id="PS50110">
    <property type="entry name" value="RESPONSE_REGULATORY"/>
    <property type="match status" value="1"/>
</dbReference>
<organism evidence="7 8">
    <name type="scientific">Klebsormidium nitens</name>
    <name type="common">Green alga</name>
    <name type="synonym">Ulothrix nitens</name>
    <dbReference type="NCBI Taxonomy" id="105231"/>
    <lineage>
        <taxon>Eukaryota</taxon>
        <taxon>Viridiplantae</taxon>
        <taxon>Streptophyta</taxon>
        <taxon>Klebsormidiophyceae</taxon>
        <taxon>Klebsormidiales</taxon>
        <taxon>Klebsormidiaceae</taxon>
        <taxon>Klebsormidium</taxon>
    </lineage>
</organism>
<feature type="compositionally biased region" description="Low complexity" evidence="4">
    <location>
        <begin position="108"/>
        <end position="127"/>
    </location>
</feature>
<dbReference type="Gene3D" id="3.30.70.1230">
    <property type="entry name" value="Nucleotide cyclase"/>
    <property type="match status" value="2"/>
</dbReference>
<gene>
    <name evidence="7" type="ORF">KFL_000150030</name>
</gene>
<keyword evidence="8" id="KW-1185">Reference proteome</keyword>
<dbReference type="PANTHER" id="PTHR16305">
    <property type="entry name" value="TESTICULAR SOLUBLE ADENYLYL CYCLASE"/>
    <property type="match status" value="1"/>
</dbReference>
<feature type="region of interest" description="Disordered" evidence="4">
    <location>
        <begin position="211"/>
        <end position="230"/>
    </location>
</feature>
<dbReference type="CDD" id="cd17546">
    <property type="entry name" value="REC_hyHK_CKI1_RcsC-like"/>
    <property type="match status" value="1"/>
</dbReference>
<dbReference type="GO" id="GO:0005524">
    <property type="term" value="F:ATP binding"/>
    <property type="evidence" value="ECO:0007669"/>
    <property type="project" value="UniProtKB-KW"/>
</dbReference>
<dbReference type="OrthoDB" id="516002at2759"/>
<dbReference type="InterPro" id="IPR029787">
    <property type="entry name" value="Nucleotide_cyclase"/>
</dbReference>
<evidence type="ECO:0000259" key="5">
    <source>
        <dbReference type="PROSITE" id="PS50110"/>
    </source>
</evidence>
<sequence>MTPKASAKMDIEASEDYDYFPVSGNPAEAAIKDGLKGAKQGQIFPYAETQAAESAQTASRDGDKYSRALSSALNGAVLEIDLINIPQSSSPDIDGQPLPAKRTSDGASDSSRYSDFSQSISIGGESEYGSRRTSSMTQSVPGPSAALSRQNSSALDSPGAAAVKVFEVSTGPSEAAPRAVEPAGGAERAGSRSSVGLEKVLSRDSQISILERSQSRSSASSTGWADGTTGRLAGLDTEQLANPGDMLRLLSSFVPKLLLQAAASEPEAFSSRATVNSFMAAIMIADVTGFTPLTERALTSKRGTELVEELTVCMNNYFNEAIDMVFDYGGDIIKFAGDSLIVAFPVNRAAKETPEACTLRAAACGFDLVSTLGAYTPQLGGYGDTDHSSHEDMSSTIGAFRPASTLNKADQAMKVLVVDDIVLNRVVLSKMLTKLGCEVVHANNGKEAVEAFSKNDFPLIFMDLLMPVMDGYEATREIRKLEDPQARPTFISAVTAQLEDQAKKGCLDAGMDGFLMKPITMAQLVTIVKSKATRQTRGLNLGKTFPLPKTMSISKSRETTVATSQEIAAPLTLSLKVMVGVGEVRILNVGGEPQLKSGIPRWEYFMADPPQDPTAPDVVLRQPMDQVKGCDHFATSGNVILSPEVWALIGKECDGEVLEHGFIRLNRVLGRIVIPEQKKILEFNQPDVAAAIVRGLRTYIPDSVYTRLLHNQASSSSTTALAEIRRCTCLFLGLPSLSDPGPLGGPPQLTRVQTVLTTVQQCLAATDGCLLQMRMDEKGYLMIAAFGLPGNTHQDDPLRGVKTALTIRDKLKAIGEMGVAGVTTGKLLCATVGGRRRCEYTVYGDSINLSARLMKKATDEVLIDSATYDATNTAIEYVALPPMAVKGKKQPLDVYRPVGLKGRDGKKGHALTQNSSFLGTESLSQLLLVGRKEELTLLLAKVSRLKTLLKRDRGSTSGRKIRRSTAQDESSGTIADYGSLISGSAMEDPGQSFRAKHKLVLAPLKSPSMEPSRDGALRPTPRAQSFAQPASPTARAMTSAATLAGVVLILGQAGIGKSSLISMMRAQVEAQNPEVQVVMTSGGSGGLGQQVLGPWIRLVLSALELPPELSPEQRGQAVVKHLPSLLQSQAYFLNDALKMSAPQSVTPNSPSRTGRDFNASETPSVSHAPTPQHNAPALMNLLGRFPPIADEPPTPAGAPGDDPTDDQRQRGKRRFSRKASLKRRGRGMSLLESELQNLRGPLRRMSMPGGGDSPDPENIPPGGLPPLPGTVIETPEWEGHSSDAGTPRLSGAALRMNSRRGARYSTMAEGGYDHTEIAPPRVEISAGNTPDLLEDEAPVRGRRGSRFMTHAGGASPGLKDGLRFGPGQTIREESGPDGHVTRVERLLKIAPVQEVASAELRAQKMCTLLKHLVLALIKAPCVLVVEDAHAMDEPSWSVLKAISEEPASGVLCVLASRPLAPDARGARDYQAVVASPSTTEIFLREMSASDTRALICKRVCPTEKPRGIPESVFDAIYSKTHGHPLFVEQMTGAMLEKGIIRVAADGACHVSKEFDLDTYSFSYSVEALITSRVDLLAPLQTNVLKLASVIGMDFDADLLLAVLTSHLVRDGLTAITREQLLRTLDDLDHLNFLTVRKAENGKTYHFSNSVTMEVTASMLPSKQRRTIHLDVAQELVARESELDLLCVSIAHHYTQACKDVEDLECDVTDNAVFYWERAARDALFKFGQYRTAIRYYEEALHLSNTMGQMDRVDQTQRGTWHRHIAYAHAALGELDSSMEHLKRSLQEIGVHVPAAWPRVASFRARRFRVWRFCGCRGAGLKHIVPRKFLEAQKSLKKVSEARKGTMENLTSLAGMQLLKSHVFYQLGSLAASSNDLAVAMYASKQALTCVLTSTTALKIDVARAYSLCAVLAAAPDEAESSMSQCMAVLEKCQSEMATPRVQAAEIFYNVALTALYHGQWIQADKYACDAADVFELCQGQREVDLCNCCRAMIFLYQGKSNFCFQEGTRMIEARRDHPELHLWGSCLAAAAAAALGEHDEVLRIYEEMEATYEEQNHKEKVAEYLSLQAKAFACEALLRQGARVRALEWAAALLPRFASGTPLCPLTPAATCAVMEVLLDSLVELPSGATRTAREDQIATLTKHFNFVCRRMVFARVYQKYFEARLLWAAGKHRRARDQFRETVTQAANMSMWTLHSTADTWLHRF</sequence>
<feature type="compositionally biased region" description="Polar residues" evidence="4">
    <location>
        <begin position="131"/>
        <end position="153"/>
    </location>
</feature>
<feature type="domain" description="Guanylate cyclase" evidence="6">
    <location>
        <begin position="281"/>
        <end position="343"/>
    </location>
</feature>
<evidence type="ECO:0000256" key="2">
    <source>
        <dbReference type="ARBA" id="ARBA00022840"/>
    </source>
</evidence>
<feature type="domain" description="Guanylate cyclase" evidence="6">
    <location>
        <begin position="718"/>
        <end position="854"/>
    </location>
</feature>
<feature type="compositionally biased region" description="Low complexity" evidence="4">
    <location>
        <begin position="211"/>
        <end position="221"/>
    </location>
</feature>
<dbReference type="Proteomes" id="UP000054558">
    <property type="component" value="Unassembled WGS sequence"/>
</dbReference>
<keyword evidence="3" id="KW-0597">Phosphoprotein</keyword>
<keyword evidence="2" id="KW-0067">ATP-binding</keyword>
<proteinExistence type="predicted"/>
<protein>
    <recommendedName>
        <fullName evidence="9">Adenylate cyclase</fullName>
    </recommendedName>
</protein>
<dbReference type="InterPro" id="IPR001789">
    <property type="entry name" value="Sig_transdc_resp-reg_receiver"/>
</dbReference>
<dbReference type="SUPFAM" id="SSF52172">
    <property type="entry name" value="CheY-like"/>
    <property type="match status" value="1"/>
</dbReference>
<accession>A0A1Y1HLL3</accession>
<dbReference type="GO" id="GO:0000160">
    <property type="term" value="P:phosphorelay signal transduction system"/>
    <property type="evidence" value="ECO:0007669"/>
    <property type="project" value="InterPro"/>
</dbReference>
<reference evidence="7 8" key="1">
    <citation type="journal article" date="2014" name="Nat. Commun.">
        <title>Klebsormidium flaccidum genome reveals primary factors for plant terrestrial adaptation.</title>
        <authorList>
            <person name="Hori K."/>
            <person name="Maruyama F."/>
            <person name="Fujisawa T."/>
            <person name="Togashi T."/>
            <person name="Yamamoto N."/>
            <person name="Seo M."/>
            <person name="Sato S."/>
            <person name="Yamada T."/>
            <person name="Mori H."/>
            <person name="Tajima N."/>
            <person name="Moriyama T."/>
            <person name="Ikeuchi M."/>
            <person name="Watanabe M."/>
            <person name="Wada H."/>
            <person name="Kobayashi K."/>
            <person name="Saito M."/>
            <person name="Masuda T."/>
            <person name="Sasaki-Sekimoto Y."/>
            <person name="Mashiguchi K."/>
            <person name="Awai K."/>
            <person name="Shimojima M."/>
            <person name="Masuda S."/>
            <person name="Iwai M."/>
            <person name="Nobusawa T."/>
            <person name="Narise T."/>
            <person name="Kondo S."/>
            <person name="Saito H."/>
            <person name="Sato R."/>
            <person name="Murakawa M."/>
            <person name="Ihara Y."/>
            <person name="Oshima-Yamada Y."/>
            <person name="Ohtaka K."/>
            <person name="Satoh M."/>
            <person name="Sonobe K."/>
            <person name="Ishii M."/>
            <person name="Ohtani R."/>
            <person name="Kanamori-Sato M."/>
            <person name="Honoki R."/>
            <person name="Miyazaki D."/>
            <person name="Mochizuki H."/>
            <person name="Umetsu J."/>
            <person name="Higashi K."/>
            <person name="Shibata D."/>
            <person name="Kamiya Y."/>
            <person name="Sato N."/>
            <person name="Nakamura Y."/>
            <person name="Tabata S."/>
            <person name="Ida S."/>
            <person name="Kurokawa K."/>
            <person name="Ohta H."/>
        </authorList>
    </citation>
    <scope>NUCLEOTIDE SEQUENCE [LARGE SCALE GENOMIC DNA]</scope>
    <source>
        <strain evidence="7 8">NIES-2285</strain>
    </source>
</reference>
<evidence type="ECO:0000256" key="1">
    <source>
        <dbReference type="ARBA" id="ARBA00022741"/>
    </source>
</evidence>